<name>A0ABD0J2B2_9CAEN</name>
<evidence type="ECO:0000256" key="3">
    <source>
        <dbReference type="SAM" id="SignalP"/>
    </source>
</evidence>
<keyword evidence="2" id="KW-0472">Membrane</keyword>
<dbReference type="SUPFAM" id="SSF48726">
    <property type="entry name" value="Immunoglobulin"/>
    <property type="match status" value="1"/>
</dbReference>
<dbReference type="EMBL" id="JACVVK020000706">
    <property type="protein sequence ID" value="KAK7453918.1"/>
    <property type="molecule type" value="Genomic_DNA"/>
</dbReference>
<evidence type="ECO:0000313" key="6">
    <source>
        <dbReference type="Proteomes" id="UP001519460"/>
    </source>
</evidence>
<accession>A0ABD0J2B2</accession>
<evidence type="ECO:0000259" key="4">
    <source>
        <dbReference type="PROSITE" id="PS50835"/>
    </source>
</evidence>
<feature type="transmembrane region" description="Helical" evidence="2">
    <location>
        <begin position="177"/>
        <end position="197"/>
    </location>
</feature>
<feature type="region of interest" description="Disordered" evidence="1">
    <location>
        <begin position="23"/>
        <end position="46"/>
    </location>
</feature>
<dbReference type="Proteomes" id="UP001519460">
    <property type="component" value="Unassembled WGS sequence"/>
</dbReference>
<protein>
    <recommendedName>
        <fullName evidence="4">Ig-like domain-containing protein</fullName>
    </recommendedName>
</protein>
<keyword evidence="2" id="KW-0812">Transmembrane</keyword>
<feature type="domain" description="Ig-like" evidence="4">
    <location>
        <begin position="40"/>
        <end position="164"/>
    </location>
</feature>
<dbReference type="InterPro" id="IPR007110">
    <property type="entry name" value="Ig-like_dom"/>
</dbReference>
<keyword evidence="2" id="KW-1133">Transmembrane helix</keyword>
<keyword evidence="6" id="KW-1185">Reference proteome</keyword>
<dbReference type="Gene3D" id="2.60.40.10">
    <property type="entry name" value="Immunoglobulins"/>
    <property type="match status" value="1"/>
</dbReference>
<dbReference type="AlphaFoldDB" id="A0ABD0J2B2"/>
<proteinExistence type="predicted"/>
<gene>
    <name evidence="5" type="ORF">BaRGS_00039609</name>
</gene>
<dbReference type="PROSITE" id="PS50835">
    <property type="entry name" value="IG_LIKE"/>
    <property type="match status" value="1"/>
</dbReference>
<feature type="signal peptide" evidence="3">
    <location>
        <begin position="1"/>
        <end position="20"/>
    </location>
</feature>
<keyword evidence="3" id="KW-0732">Signal</keyword>
<evidence type="ECO:0000313" key="5">
    <source>
        <dbReference type="EMBL" id="KAK7453918.1"/>
    </source>
</evidence>
<organism evidence="5 6">
    <name type="scientific">Batillaria attramentaria</name>
    <dbReference type="NCBI Taxonomy" id="370345"/>
    <lineage>
        <taxon>Eukaryota</taxon>
        <taxon>Metazoa</taxon>
        <taxon>Spiralia</taxon>
        <taxon>Lophotrochozoa</taxon>
        <taxon>Mollusca</taxon>
        <taxon>Gastropoda</taxon>
        <taxon>Caenogastropoda</taxon>
        <taxon>Sorbeoconcha</taxon>
        <taxon>Cerithioidea</taxon>
        <taxon>Batillariidae</taxon>
        <taxon>Batillaria</taxon>
    </lineage>
</organism>
<dbReference type="InterPro" id="IPR036179">
    <property type="entry name" value="Ig-like_dom_sf"/>
</dbReference>
<comment type="caution">
    <text evidence="5">The sequence shown here is derived from an EMBL/GenBank/DDBJ whole genome shotgun (WGS) entry which is preliminary data.</text>
</comment>
<reference evidence="5 6" key="1">
    <citation type="journal article" date="2023" name="Sci. Data">
        <title>Genome assembly of the Korean intertidal mud-creeper Batillaria attramentaria.</title>
        <authorList>
            <person name="Patra A.K."/>
            <person name="Ho P.T."/>
            <person name="Jun S."/>
            <person name="Lee S.J."/>
            <person name="Kim Y."/>
            <person name="Won Y.J."/>
        </authorList>
    </citation>
    <scope>NUCLEOTIDE SEQUENCE [LARGE SCALE GENOMIC DNA]</scope>
    <source>
        <strain evidence="5">Wonlab-2016</strain>
    </source>
</reference>
<feature type="chain" id="PRO_5044825309" description="Ig-like domain-containing protein" evidence="3">
    <location>
        <begin position="21"/>
        <end position="232"/>
    </location>
</feature>
<dbReference type="InterPro" id="IPR013783">
    <property type="entry name" value="Ig-like_fold"/>
</dbReference>
<evidence type="ECO:0000256" key="2">
    <source>
        <dbReference type="SAM" id="Phobius"/>
    </source>
</evidence>
<sequence length="232" mass="25659">MGLCMKTILSVSVLWTLTAAQDPPYSSNNEETANTQSTEPNANDSTVVRFRVKPPPFAVERAGTVGVYQCLPELTFTGLNHVNGTGQKPGAQQLGVKVTWRTPDHVPHLNQSIDAWKEFKGHGYFINPANNSLVLVDMAVSDSGVYTCVMQHGEAVAEATMHLHVLYIPPYEFQERALIGLLAMALMAVFLGLLIGLKKLIVRRCWKNPYHEPHELAEPNELDELDPSVQRA</sequence>
<evidence type="ECO:0000256" key="1">
    <source>
        <dbReference type="SAM" id="MobiDB-lite"/>
    </source>
</evidence>